<keyword evidence="3 13" id="KW-0138">CF(0)</keyword>
<comment type="caution">
    <text evidence="16">The sequence shown here is derived from an EMBL/GenBank/DDBJ whole genome shotgun (WGS) entry which is preliminary data.</text>
</comment>
<dbReference type="InterPro" id="IPR050059">
    <property type="entry name" value="ATP_synthase_B_chain"/>
</dbReference>
<comment type="subunit">
    <text evidence="13">F-type ATPases have 2 components, F(1) - the catalytic core - and F(0) - the membrane proton channel. F(1) has five subunits: alpha(3), beta(3), gamma(1), delta(1), epsilon(1). F(0) has three main subunits: a(1), b(2) and c(10-14). The alpha and beta chains form an alternating ring which encloses part of the gamma chain. F(1) is attached to F(0) by a central stalk formed by the gamma and epsilon chains, while a peripheral stalk is formed by the delta and b chains.</text>
</comment>
<sequence length="141" mass="16683">MLEINIWLMLSVAVIFLVTMFFLNQWLFKPLVSFMEEREVKLQEQMKMINSNSEDTEKLEKEIEEILNNAKKEAAKIREEARVKALEELQELKDKKQAEIEEAKVKLAEEIEKEKQRILNELSKESSEIKSMIENKLRNVA</sequence>
<evidence type="ECO:0000256" key="10">
    <source>
        <dbReference type="ARBA" id="ARBA00025198"/>
    </source>
</evidence>
<evidence type="ECO:0000256" key="3">
    <source>
        <dbReference type="ARBA" id="ARBA00022547"/>
    </source>
</evidence>
<comment type="similarity">
    <text evidence="1 13 14">Belongs to the ATPase B chain family.</text>
</comment>
<keyword evidence="17" id="KW-1185">Reference proteome</keyword>
<keyword evidence="15" id="KW-0175">Coiled coil</keyword>
<dbReference type="GO" id="GO:0046961">
    <property type="term" value="F:proton-transporting ATPase activity, rotational mechanism"/>
    <property type="evidence" value="ECO:0007669"/>
    <property type="project" value="TreeGrafter"/>
</dbReference>
<dbReference type="RefSeq" id="WP_096259264.1">
    <property type="nucleotide sequence ID" value="NZ_BDME01000002.1"/>
</dbReference>
<evidence type="ECO:0000256" key="14">
    <source>
        <dbReference type="RuleBase" id="RU003848"/>
    </source>
</evidence>
<dbReference type="CDD" id="cd06503">
    <property type="entry name" value="ATP-synt_Fo_b"/>
    <property type="match status" value="1"/>
</dbReference>
<evidence type="ECO:0000256" key="12">
    <source>
        <dbReference type="ARBA" id="ARBA00037847"/>
    </source>
</evidence>
<evidence type="ECO:0000256" key="2">
    <source>
        <dbReference type="ARBA" id="ARBA00022448"/>
    </source>
</evidence>
<evidence type="ECO:0000256" key="11">
    <source>
        <dbReference type="ARBA" id="ARBA00025614"/>
    </source>
</evidence>
<dbReference type="OrthoDB" id="5334261at2"/>
<accession>A0A292YFK3</accession>
<evidence type="ECO:0000256" key="4">
    <source>
        <dbReference type="ARBA" id="ARBA00022692"/>
    </source>
</evidence>
<dbReference type="Pfam" id="PF00430">
    <property type="entry name" value="ATP-synt_B"/>
    <property type="match status" value="1"/>
</dbReference>
<dbReference type="GO" id="GO:0046933">
    <property type="term" value="F:proton-transporting ATP synthase activity, rotational mechanism"/>
    <property type="evidence" value="ECO:0007669"/>
    <property type="project" value="UniProtKB-UniRule"/>
</dbReference>
<dbReference type="PANTHER" id="PTHR33445">
    <property type="entry name" value="ATP SYNTHASE SUBUNIT B', CHLOROPLASTIC"/>
    <property type="match status" value="1"/>
</dbReference>
<keyword evidence="13" id="KW-1003">Cell membrane</keyword>
<proteinExistence type="inferred from homology"/>
<evidence type="ECO:0000256" key="15">
    <source>
        <dbReference type="SAM" id="Coils"/>
    </source>
</evidence>
<dbReference type="Proteomes" id="UP000217944">
    <property type="component" value="Unassembled WGS sequence"/>
</dbReference>
<keyword evidence="7 13" id="KW-0406">Ion transport</keyword>
<keyword evidence="4 13" id="KW-0812">Transmembrane</keyword>
<evidence type="ECO:0000256" key="9">
    <source>
        <dbReference type="ARBA" id="ARBA00023310"/>
    </source>
</evidence>
<comment type="subcellular location">
    <subcellularLocation>
        <location evidence="13">Cell membrane</location>
        <topology evidence="13">Single-pass membrane protein</topology>
    </subcellularLocation>
    <subcellularLocation>
        <location evidence="12">Endomembrane system</location>
        <topology evidence="12">Single-pass membrane protein</topology>
    </subcellularLocation>
</comment>
<comment type="function">
    <text evidence="10 13">F(1)F(0) ATP synthase produces ATP from ADP in the presence of a proton or sodium gradient. F-type ATPases consist of two structural domains, F(1) containing the extramembraneous catalytic core and F(0) containing the membrane proton channel, linked together by a central stalk and a peripheral stalk. During catalysis, ATP synthesis in the catalytic domain of F(1) is coupled via a rotary mechanism of the central stalk subunits to proton translocation.</text>
</comment>
<reference evidence="16 17" key="1">
    <citation type="journal article" date="2017" name="Syst. Appl. Microbiol.">
        <title>Lebetimonas natsushimae sp. nov., a novel strictly anaerobic, moderately thermophilic chemoautotroph isolated from a deep-sea hydrothermal vent polychaete nest in the Mid-Okinawa Trough.</title>
        <authorList>
            <person name="Nagata R."/>
            <person name="Takaki Y."/>
            <person name="Tame A."/>
            <person name="Nunoura T."/>
            <person name="Muto H."/>
            <person name="Mino S."/>
            <person name="Sawayama S."/>
            <person name="Takai K."/>
            <person name="Nakagawa S."/>
        </authorList>
    </citation>
    <scope>NUCLEOTIDE SEQUENCE [LARGE SCALE GENOMIC DNA]</scope>
    <source>
        <strain evidence="16 17">HS1857</strain>
    </source>
</reference>
<protein>
    <recommendedName>
        <fullName evidence="13">ATP synthase subunit b</fullName>
    </recommendedName>
    <alternativeName>
        <fullName evidence="13">ATP synthase F(0) sector subunit b</fullName>
    </alternativeName>
    <alternativeName>
        <fullName evidence="13">ATPase subunit I</fullName>
    </alternativeName>
    <alternativeName>
        <fullName evidence="13">F-type ATPase subunit b</fullName>
        <shortName evidence="13">F-ATPase subunit b</shortName>
    </alternativeName>
</protein>
<comment type="function">
    <text evidence="11">Component of the F(0) channel, it forms part of the peripheral stalk, linking F(1) to F(0). The b'-subunit is a diverged and duplicated form of b found in plants and photosynthetic bacteria.</text>
</comment>
<dbReference type="HAMAP" id="MF_01398">
    <property type="entry name" value="ATP_synth_b_bprime"/>
    <property type="match status" value="1"/>
</dbReference>
<keyword evidence="6 13" id="KW-1133">Transmembrane helix</keyword>
<keyword evidence="2 13" id="KW-0813">Transport</keyword>
<evidence type="ECO:0000313" key="16">
    <source>
        <dbReference type="EMBL" id="GAX87810.1"/>
    </source>
</evidence>
<evidence type="ECO:0000256" key="8">
    <source>
        <dbReference type="ARBA" id="ARBA00023136"/>
    </source>
</evidence>
<keyword evidence="5 13" id="KW-0375">Hydrogen ion transport</keyword>
<evidence type="ECO:0000256" key="6">
    <source>
        <dbReference type="ARBA" id="ARBA00022989"/>
    </source>
</evidence>
<gene>
    <name evidence="13" type="primary">atpF</name>
    <name evidence="16" type="ORF">LNAT_P1107</name>
</gene>
<evidence type="ECO:0000256" key="5">
    <source>
        <dbReference type="ARBA" id="ARBA00022781"/>
    </source>
</evidence>
<evidence type="ECO:0000256" key="1">
    <source>
        <dbReference type="ARBA" id="ARBA00005513"/>
    </source>
</evidence>
<feature type="transmembrane region" description="Helical" evidence="13">
    <location>
        <begin position="6"/>
        <end position="28"/>
    </location>
</feature>
<keyword evidence="9 13" id="KW-0066">ATP synthesis</keyword>
<evidence type="ECO:0000256" key="7">
    <source>
        <dbReference type="ARBA" id="ARBA00023065"/>
    </source>
</evidence>
<dbReference type="GO" id="GO:0045259">
    <property type="term" value="C:proton-transporting ATP synthase complex"/>
    <property type="evidence" value="ECO:0007669"/>
    <property type="project" value="UniProtKB-KW"/>
</dbReference>
<evidence type="ECO:0000256" key="13">
    <source>
        <dbReference type="HAMAP-Rule" id="MF_01398"/>
    </source>
</evidence>
<dbReference type="GO" id="GO:0012505">
    <property type="term" value="C:endomembrane system"/>
    <property type="evidence" value="ECO:0007669"/>
    <property type="project" value="UniProtKB-SubCell"/>
</dbReference>
<dbReference type="InterPro" id="IPR002146">
    <property type="entry name" value="ATP_synth_b/b'su_bac/chlpt"/>
</dbReference>
<keyword evidence="8 13" id="KW-0472">Membrane</keyword>
<feature type="coiled-coil region" evidence="15">
    <location>
        <begin position="42"/>
        <end position="139"/>
    </location>
</feature>
<dbReference type="EMBL" id="BDME01000002">
    <property type="protein sequence ID" value="GAX87810.1"/>
    <property type="molecule type" value="Genomic_DNA"/>
</dbReference>
<name>A0A292YFK3_9BACT</name>
<evidence type="ECO:0000313" key="17">
    <source>
        <dbReference type="Proteomes" id="UP000217944"/>
    </source>
</evidence>
<dbReference type="GO" id="GO:0005886">
    <property type="term" value="C:plasma membrane"/>
    <property type="evidence" value="ECO:0007669"/>
    <property type="project" value="UniProtKB-SubCell"/>
</dbReference>
<organism evidence="16 17">
    <name type="scientific">Lebetimonas natsushimae</name>
    <dbReference type="NCBI Taxonomy" id="1936991"/>
    <lineage>
        <taxon>Bacteria</taxon>
        <taxon>Pseudomonadati</taxon>
        <taxon>Campylobacterota</taxon>
        <taxon>Epsilonproteobacteria</taxon>
        <taxon>Nautiliales</taxon>
        <taxon>Nautiliaceae</taxon>
        <taxon>Lebetimonas</taxon>
    </lineage>
</organism>
<dbReference type="PANTHER" id="PTHR33445:SF2">
    <property type="entry name" value="ATP SYNTHASE SUBUNIT B', CHLOROPLASTIC"/>
    <property type="match status" value="1"/>
</dbReference>
<dbReference type="AlphaFoldDB" id="A0A292YFK3"/>